<keyword evidence="3" id="KW-0507">mRNA processing</keyword>
<evidence type="ECO:0000256" key="5">
    <source>
        <dbReference type="ARBA" id="ARBA00023242"/>
    </source>
</evidence>
<dbReference type="GO" id="GO:0000398">
    <property type="term" value="P:mRNA splicing, via spliceosome"/>
    <property type="evidence" value="ECO:0007669"/>
    <property type="project" value="TreeGrafter"/>
</dbReference>
<dbReference type="Proteomes" id="UP000191144">
    <property type="component" value="Chromosome H"/>
</dbReference>
<evidence type="ECO:0000256" key="4">
    <source>
        <dbReference type="ARBA" id="ARBA00023187"/>
    </source>
</evidence>
<dbReference type="GO" id="GO:0071013">
    <property type="term" value="C:catalytic step 2 spliceosome"/>
    <property type="evidence" value="ECO:0007669"/>
    <property type="project" value="TreeGrafter"/>
</dbReference>
<dbReference type="Pfam" id="PF02847">
    <property type="entry name" value="MA3"/>
    <property type="match status" value="1"/>
</dbReference>
<dbReference type="PROSITE" id="PS51366">
    <property type="entry name" value="MI"/>
    <property type="match status" value="1"/>
</dbReference>
<dbReference type="InterPro" id="IPR050781">
    <property type="entry name" value="CWC22_splicing_factor"/>
</dbReference>
<accession>A0A1G4KD55</accession>
<dbReference type="SMART" id="SM00543">
    <property type="entry name" value="MIF4G"/>
    <property type="match status" value="1"/>
</dbReference>
<dbReference type="PANTHER" id="PTHR18034:SF3">
    <property type="entry name" value="PRE-MRNA-SPLICING FACTOR CWC22 HOMOLOG"/>
    <property type="match status" value="1"/>
</dbReference>
<protein>
    <recommendedName>
        <fullName evidence="6">Pre-mRNA-splicing factor CWC22</fullName>
    </recommendedName>
</protein>
<dbReference type="InterPro" id="IPR003891">
    <property type="entry name" value="Initiation_fac_eIF4g_MI"/>
</dbReference>
<gene>
    <name evidence="9" type="ORF">LAME_0H00342G</name>
</gene>
<dbReference type="InterPro" id="IPR003890">
    <property type="entry name" value="MIF4G-like_typ-3"/>
</dbReference>
<evidence type="ECO:0000313" key="9">
    <source>
        <dbReference type="EMBL" id="SCV02429.1"/>
    </source>
</evidence>
<keyword evidence="5" id="KW-0539">Nucleus</keyword>
<dbReference type="InterPro" id="IPR016024">
    <property type="entry name" value="ARM-type_fold"/>
</dbReference>
<comment type="similarity">
    <text evidence="2">Belongs to the CWC22 family.</text>
</comment>
<dbReference type="AlphaFoldDB" id="A0A1G4KD55"/>
<feature type="domain" description="MI" evidence="8">
    <location>
        <begin position="291"/>
        <end position="407"/>
    </location>
</feature>
<feature type="compositionally biased region" description="Basic and acidic residues" evidence="7">
    <location>
        <begin position="499"/>
        <end position="510"/>
    </location>
</feature>
<dbReference type="SUPFAM" id="SSF48371">
    <property type="entry name" value="ARM repeat"/>
    <property type="match status" value="1"/>
</dbReference>
<sequence length="572" mass="65466">MSKEERQDEDLQRENWERIRSNINFLVDDLDERLVLQTFHSLFSVNVILGSRLLVDALLQKAVKNNGSISSIAALSALVDAYVPSVGSLLVERAAARFLGCFKKNDARGCYAMASLISQLFNYGVAHEIVILQVLHLVTENLNPHSARLTIEIIRQCGCELLAVAKNAHDLVYEGLRTYFQDSKTSYDARREFEVIFELRKRDYRGTPPKIHLPPYEPSRHTYLIDPDQIEVESNTKIVDFVHDPDFATKEEEFGAIQTRVNLLETSPESLPQEPPKDVKIHDMTQSQNLEFKKKVYLTLKGSLSGDEAAHKLLKLRVPDRDKKVVVDTLVMACSQETTYSKFYGVTAERLCSSHRSWQFAFASSFKDGYVLIDDFQAAQVRNMGKLWGHILASDYVGLEVLEVVHMNAEETTSAGRVYLKFLLQELVLDLGIQELKKRLEEPCIQSYLTEMFPVDDVDKTRFSINFFTAIGLGSLTETMRETLKGETLTIQDGGQETNTREFEEAGGAERDDEDQTSTTWEKFNRMRKSRNPNVDDNSVPRDSRRRSRTPPRRRRSRTPTRRRSRSPQARR</sequence>
<keyword evidence="4" id="KW-0508">mRNA splicing</keyword>
<proteinExistence type="inferred from homology"/>
<evidence type="ECO:0000256" key="3">
    <source>
        <dbReference type="ARBA" id="ARBA00022664"/>
    </source>
</evidence>
<feature type="region of interest" description="Disordered" evidence="7">
    <location>
        <begin position="488"/>
        <end position="572"/>
    </location>
</feature>
<feature type="compositionally biased region" description="Polar residues" evidence="7">
    <location>
        <begin position="489"/>
        <end position="498"/>
    </location>
</feature>
<dbReference type="OrthoDB" id="3938623at2759"/>
<evidence type="ECO:0000256" key="2">
    <source>
        <dbReference type="ARBA" id="ARBA00006856"/>
    </source>
</evidence>
<dbReference type="EMBL" id="LT598480">
    <property type="protein sequence ID" value="SCV02429.1"/>
    <property type="molecule type" value="Genomic_DNA"/>
</dbReference>
<reference evidence="10" key="1">
    <citation type="submission" date="2016-03" db="EMBL/GenBank/DDBJ databases">
        <authorList>
            <person name="Devillers Hugo."/>
        </authorList>
    </citation>
    <scope>NUCLEOTIDE SEQUENCE [LARGE SCALE GENOMIC DNA]</scope>
</reference>
<comment type="subcellular location">
    <subcellularLocation>
        <location evidence="1">Nucleus</location>
    </subcellularLocation>
</comment>
<dbReference type="PANTHER" id="PTHR18034">
    <property type="entry name" value="CELL CYCLE CONTROL PROTEIN CWF22-RELATED"/>
    <property type="match status" value="1"/>
</dbReference>
<feature type="compositionally biased region" description="Basic residues" evidence="7">
    <location>
        <begin position="544"/>
        <end position="572"/>
    </location>
</feature>
<evidence type="ECO:0000256" key="7">
    <source>
        <dbReference type="SAM" id="MobiDB-lite"/>
    </source>
</evidence>
<evidence type="ECO:0000313" key="10">
    <source>
        <dbReference type="Proteomes" id="UP000191144"/>
    </source>
</evidence>
<dbReference type="Gene3D" id="1.25.40.180">
    <property type="match status" value="1"/>
</dbReference>
<evidence type="ECO:0000256" key="1">
    <source>
        <dbReference type="ARBA" id="ARBA00004123"/>
    </source>
</evidence>
<evidence type="ECO:0000259" key="8">
    <source>
        <dbReference type="PROSITE" id="PS51366"/>
    </source>
</evidence>
<dbReference type="SMART" id="SM00544">
    <property type="entry name" value="MA3"/>
    <property type="match status" value="1"/>
</dbReference>
<name>A0A1G4KD55_9SACH</name>
<keyword evidence="10" id="KW-1185">Reference proteome</keyword>
<dbReference type="GO" id="GO:0003723">
    <property type="term" value="F:RNA binding"/>
    <property type="evidence" value="ECO:0007669"/>
    <property type="project" value="InterPro"/>
</dbReference>
<evidence type="ECO:0000256" key="6">
    <source>
        <dbReference type="ARBA" id="ARBA00040804"/>
    </source>
</evidence>
<organism evidence="9 10">
    <name type="scientific">Lachancea meyersii CBS 8951</name>
    <dbReference type="NCBI Taxonomy" id="1266667"/>
    <lineage>
        <taxon>Eukaryota</taxon>
        <taxon>Fungi</taxon>
        <taxon>Dikarya</taxon>
        <taxon>Ascomycota</taxon>
        <taxon>Saccharomycotina</taxon>
        <taxon>Saccharomycetes</taxon>
        <taxon>Saccharomycetales</taxon>
        <taxon>Saccharomycetaceae</taxon>
        <taxon>Lachancea</taxon>
    </lineage>
</organism>